<reference evidence="2 3" key="1">
    <citation type="journal article" date="2013" name="BMC Genomics">
        <title>Genomics-driven discovery of the pneumocandin biosynthetic gene cluster in the fungus Glarea lozoyensis.</title>
        <authorList>
            <person name="Chen L."/>
            <person name="Yue Q."/>
            <person name="Zhang X."/>
            <person name="Xiang M."/>
            <person name="Wang C."/>
            <person name="Li S."/>
            <person name="Che Y."/>
            <person name="Ortiz-Lopez F.J."/>
            <person name="Bills G.F."/>
            <person name="Liu X."/>
            <person name="An Z."/>
        </authorList>
    </citation>
    <scope>NUCLEOTIDE SEQUENCE [LARGE SCALE GENOMIC DNA]</scope>
    <source>
        <strain evidence="3">ATCC 20868 / MF5171</strain>
    </source>
</reference>
<keyword evidence="3" id="KW-1185">Reference proteome</keyword>
<organism evidence="2 3">
    <name type="scientific">Glarea lozoyensis (strain ATCC 20868 / MF5171)</name>
    <dbReference type="NCBI Taxonomy" id="1116229"/>
    <lineage>
        <taxon>Eukaryota</taxon>
        <taxon>Fungi</taxon>
        <taxon>Dikarya</taxon>
        <taxon>Ascomycota</taxon>
        <taxon>Pezizomycotina</taxon>
        <taxon>Leotiomycetes</taxon>
        <taxon>Helotiales</taxon>
        <taxon>Helotiaceae</taxon>
        <taxon>Glarea</taxon>
    </lineage>
</organism>
<evidence type="ECO:0000313" key="2">
    <source>
        <dbReference type="EMBL" id="EPE26554.1"/>
    </source>
</evidence>
<name>S3CMW4_GLAL2</name>
<dbReference type="GeneID" id="19461524"/>
<dbReference type="Proteomes" id="UP000016922">
    <property type="component" value="Unassembled WGS sequence"/>
</dbReference>
<feature type="chain" id="PRO_5004507599" evidence="1">
    <location>
        <begin position="29"/>
        <end position="126"/>
    </location>
</feature>
<dbReference type="RefSeq" id="XP_008085744.1">
    <property type="nucleotide sequence ID" value="XM_008087553.1"/>
</dbReference>
<dbReference type="KEGG" id="glz:GLAREA_02467"/>
<proteinExistence type="predicted"/>
<dbReference type="AlphaFoldDB" id="S3CMW4"/>
<protein>
    <submittedName>
        <fullName evidence="2">Uncharacterized protein</fullName>
    </submittedName>
</protein>
<sequence>MHTTTLFLPLLPLLSLFFFFSHLPLTTALTSQNPSSPHRQILKRQAGYGPEYGECAFGTNCADACGKGWIGCPASTQLTLFCYDPGAGQVCCEDGNGSEFVFFGFGGGKRGDEGMGDEDEEMGMGG</sequence>
<evidence type="ECO:0000256" key="1">
    <source>
        <dbReference type="SAM" id="SignalP"/>
    </source>
</evidence>
<feature type="signal peptide" evidence="1">
    <location>
        <begin position="1"/>
        <end position="28"/>
    </location>
</feature>
<dbReference type="OrthoDB" id="5409186at2759"/>
<accession>S3CMW4</accession>
<evidence type="ECO:0000313" key="3">
    <source>
        <dbReference type="Proteomes" id="UP000016922"/>
    </source>
</evidence>
<dbReference type="HOGENOM" id="CLU_1981791_0_0_1"/>
<gene>
    <name evidence="2" type="ORF">GLAREA_02467</name>
</gene>
<keyword evidence="1" id="KW-0732">Signal</keyword>
<dbReference type="EMBL" id="KE145370">
    <property type="protein sequence ID" value="EPE26554.1"/>
    <property type="molecule type" value="Genomic_DNA"/>
</dbReference>